<sequence>MAMALPEEGGATVGAPPLSPPGTVVVDDTSKVIPWAYMRKGEWFIFSKEDCENLEACRNVMPVVVDQGRLEVSVHERTVSAVFWKEGPYPVIRTEWLFESSGGKVYPFPEDEATEINRYWSSLPRDTAHSFSLPVEDHLTSHEIKLGPSKSPTEQKISDLFLKCSHTRTRRCKAIHHGYHRWTSPPSSSSPPSPSSATSRRRDVTHVVFVVHGIGETYCKKRQADGTIVDYCYAMRHSTNSILNSHFPTVDSGIEYLPVDWSDVLGDMGDNLHATLHRISFDAMPFVREICNELLSDILMYMLLSLQEDPLFRLAFDPDAYIAFGAPVGMFLALRGRGGGDTLGLPTVTRMYNVNHSSQKQFAKDIGTAFNSFGKMFTPKKSNPETDADEEVAGVDVVAAKDMTDVNVQLEAMLARLNPRAKRLDFVLPIEALTPLAALTAHTGRRTMIDIEQAATVSILYDALLHKKSLYCHSKMLDESKKLMACKKDIEECRERIEEIEDQLGDIHVECCDKGPEAYASNPEVKTLLAEKEEEESLLKQMNSVLDSRKKAMRIFLKHKAMLDTSRKSLKNRQRRIVEKAYRTGLLVCQS</sequence>
<dbReference type="GO" id="GO:0005737">
    <property type="term" value="C:cytoplasm"/>
    <property type="evidence" value="ECO:0007669"/>
    <property type="project" value="TreeGrafter"/>
</dbReference>
<keyword evidence="1" id="KW-0175">Coiled coil</keyword>
<reference evidence="4 5" key="1">
    <citation type="submission" date="2018-08" db="EMBL/GenBank/DDBJ databases">
        <title>Aphanomyces genome sequencing and annotation.</title>
        <authorList>
            <person name="Minardi D."/>
            <person name="Oidtmann B."/>
            <person name="Van Der Giezen M."/>
            <person name="Studholme D.J."/>
        </authorList>
    </citation>
    <scope>NUCLEOTIDE SEQUENCE [LARGE SCALE GENOMIC DNA]</scope>
    <source>
        <strain evidence="4 5">SA</strain>
    </source>
</reference>
<evidence type="ECO:0000256" key="2">
    <source>
        <dbReference type="SAM" id="MobiDB-lite"/>
    </source>
</evidence>
<feature type="region of interest" description="Disordered" evidence="2">
    <location>
        <begin position="1"/>
        <end position="21"/>
    </location>
</feature>
<dbReference type="VEuPathDB" id="FungiDB:H257_10217"/>
<dbReference type="GO" id="GO:0004620">
    <property type="term" value="F:phospholipase activity"/>
    <property type="evidence" value="ECO:0007669"/>
    <property type="project" value="TreeGrafter"/>
</dbReference>
<dbReference type="Proteomes" id="UP000265716">
    <property type="component" value="Unassembled WGS sequence"/>
</dbReference>
<dbReference type="InterPro" id="IPR058055">
    <property type="entry name" value="PA-PLA1"/>
</dbReference>
<evidence type="ECO:0000259" key="3">
    <source>
        <dbReference type="SMART" id="SM01127"/>
    </source>
</evidence>
<accession>A0A397D583</accession>
<protein>
    <recommendedName>
        <fullName evidence="3">DDHD domain-containing protein</fullName>
    </recommendedName>
</protein>
<dbReference type="PANTHER" id="PTHR23509:SF10">
    <property type="entry name" value="LD21067P"/>
    <property type="match status" value="1"/>
</dbReference>
<dbReference type="PANTHER" id="PTHR23509">
    <property type="entry name" value="PA-PL1 PHOSPHOLIPASE FAMILY"/>
    <property type="match status" value="1"/>
</dbReference>
<name>A0A397D583_APHAT</name>
<proteinExistence type="predicted"/>
<dbReference type="EMBL" id="QUTC01005303">
    <property type="protein sequence ID" value="RHY58977.1"/>
    <property type="molecule type" value="Genomic_DNA"/>
</dbReference>
<feature type="domain" description="DDHD" evidence="3">
    <location>
        <begin position="314"/>
        <end position="449"/>
    </location>
</feature>
<gene>
    <name evidence="4" type="ORF">DYB38_002729</name>
</gene>
<evidence type="ECO:0000256" key="1">
    <source>
        <dbReference type="SAM" id="Coils"/>
    </source>
</evidence>
<evidence type="ECO:0000313" key="4">
    <source>
        <dbReference type="EMBL" id="RHY58977.1"/>
    </source>
</evidence>
<dbReference type="AlphaFoldDB" id="A0A397D583"/>
<feature type="coiled-coil region" evidence="1">
    <location>
        <begin position="483"/>
        <end position="545"/>
    </location>
</feature>
<dbReference type="GO" id="GO:0046872">
    <property type="term" value="F:metal ion binding"/>
    <property type="evidence" value="ECO:0007669"/>
    <property type="project" value="InterPro"/>
</dbReference>
<organism evidence="4 5">
    <name type="scientific">Aphanomyces astaci</name>
    <name type="common">Crayfish plague agent</name>
    <dbReference type="NCBI Taxonomy" id="112090"/>
    <lineage>
        <taxon>Eukaryota</taxon>
        <taxon>Sar</taxon>
        <taxon>Stramenopiles</taxon>
        <taxon>Oomycota</taxon>
        <taxon>Saprolegniomycetes</taxon>
        <taxon>Saprolegniales</taxon>
        <taxon>Verrucalvaceae</taxon>
        <taxon>Aphanomyces</taxon>
    </lineage>
</organism>
<dbReference type="InterPro" id="IPR004177">
    <property type="entry name" value="DDHD_dom"/>
</dbReference>
<feature type="region of interest" description="Disordered" evidence="2">
    <location>
        <begin position="179"/>
        <end position="201"/>
    </location>
</feature>
<evidence type="ECO:0000313" key="5">
    <source>
        <dbReference type="Proteomes" id="UP000265716"/>
    </source>
</evidence>
<comment type="caution">
    <text evidence="4">The sequence shown here is derived from an EMBL/GenBank/DDBJ whole genome shotgun (WGS) entry which is preliminary data.</text>
</comment>
<dbReference type="SMART" id="SM01127">
    <property type="entry name" value="DDHD"/>
    <property type="match status" value="1"/>
</dbReference>
<dbReference type="VEuPathDB" id="FungiDB:H257_10216"/>